<dbReference type="OrthoDB" id="9815217at2"/>
<dbReference type="Proteomes" id="UP000095662">
    <property type="component" value="Unassembled WGS sequence"/>
</dbReference>
<dbReference type="InterPro" id="IPR036737">
    <property type="entry name" value="OmpA-like_sf"/>
</dbReference>
<protein>
    <submittedName>
        <fullName evidence="10">Inner membrane lipoprotein YiaD</fullName>
    </submittedName>
</protein>
<comment type="similarity">
    <text evidence="2">Belongs to the MotB family.</text>
</comment>
<evidence type="ECO:0000259" key="9">
    <source>
        <dbReference type="PROSITE" id="PS51123"/>
    </source>
</evidence>
<evidence type="ECO:0000256" key="2">
    <source>
        <dbReference type="ARBA" id="ARBA00008914"/>
    </source>
</evidence>
<gene>
    <name evidence="10" type="primary">yiaD</name>
    <name evidence="10" type="ORF">ERS852540_00395</name>
</gene>
<dbReference type="AlphaFoldDB" id="A0A174ZCJ7"/>
<dbReference type="InterPro" id="IPR025713">
    <property type="entry name" value="MotB-like_N_dom"/>
</dbReference>
<dbReference type="CDD" id="cd07185">
    <property type="entry name" value="OmpA_C-like"/>
    <property type="match status" value="1"/>
</dbReference>
<feature type="region of interest" description="Disordered" evidence="8">
    <location>
        <begin position="62"/>
        <end position="96"/>
    </location>
</feature>
<evidence type="ECO:0000313" key="11">
    <source>
        <dbReference type="Proteomes" id="UP000095662"/>
    </source>
</evidence>
<dbReference type="Pfam" id="PF00691">
    <property type="entry name" value="OmpA"/>
    <property type="match status" value="1"/>
</dbReference>
<reference evidence="10 11" key="1">
    <citation type="submission" date="2015-09" db="EMBL/GenBank/DDBJ databases">
        <authorList>
            <consortium name="Pathogen Informatics"/>
        </authorList>
    </citation>
    <scope>NUCLEOTIDE SEQUENCE [LARGE SCALE GENOMIC DNA]</scope>
    <source>
        <strain evidence="10 11">2789STDY5834928</strain>
    </source>
</reference>
<dbReference type="Pfam" id="PF13677">
    <property type="entry name" value="MotB_plug"/>
    <property type="match status" value="1"/>
</dbReference>
<evidence type="ECO:0000256" key="5">
    <source>
        <dbReference type="ARBA" id="ARBA00022989"/>
    </source>
</evidence>
<dbReference type="EMBL" id="CZBY01000002">
    <property type="protein sequence ID" value="CUQ82008.1"/>
    <property type="molecule type" value="Genomic_DNA"/>
</dbReference>
<dbReference type="STRING" id="39492.ERS852540_00395"/>
<sequence length="339" mass="37485">MAKRRAGGGEEKGNWLDTYADMVTLLLCFFVLLYSASSVDETKWQYIYQSFTSSGSYINPFVMDEQPKNNAADTNGNAEAPPNTQNGGTTSEQTEGLPSDFNQLYSFLKTTTDKNDLGQYVYIEQTPTRIFIRFNNTIMFDGNSAVLKEEGKQVLNKFMPGIKAVNKYIKSCEVSGHTAKAVSDVNDWDLSAARASSVVKYMDYNRCVDSEKFTVEGKACYTPIADNSTAEGRAANRRVEIMIVRAQLDTTSQAVIDDILKYEYRLNGANTDPYERNDSNSSDVNSDVVNEIIDNMESKYDSNPGDGNNSTNAAGPKYEPSYTGIPTDILTSAPTETSE</sequence>
<dbReference type="PROSITE" id="PS51123">
    <property type="entry name" value="OMPA_2"/>
    <property type="match status" value="1"/>
</dbReference>
<accession>A0A174ZCJ7</accession>
<evidence type="ECO:0000313" key="10">
    <source>
        <dbReference type="EMBL" id="CUQ82008.1"/>
    </source>
</evidence>
<dbReference type="InterPro" id="IPR006665">
    <property type="entry name" value="OmpA-like"/>
</dbReference>
<evidence type="ECO:0000256" key="7">
    <source>
        <dbReference type="PROSITE-ProRule" id="PRU00473"/>
    </source>
</evidence>
<feature type="compositionally biased region" description="Polar residues" evidence="8">
    <location>
        <begin position="68"/>
        <end position="96"/>
    </location>
</feature>
<evidence type="ECO:0000256" key="8">
    <source>
        <dbReference type="SAM" id="MobiDB-lite"/>
    </source>
</evidence>
<evidence type="ECO:0000256" key="4">
    <source>
        <dbReference type="ARBA" id="ARBA00022692"/>
    </source>
</evidence>
<keyword evidence="3" id="KW-1003">Cell membrane</keyword>
<name>A0A174ZCJ7_9FIRM</name>
<keyword evidence="10" id="KW-0449">Lipoprotein</keyword>
<keyword evidence="6 7" id="KW-0472">Membrane</keyword>
<dbReference type="PANTHER" id="PTHR30329">
    <property type="entry name" value="STATOR ELEMENT OF FLAGELLAR MOTOR COMPLEX"/>
    <property type="match status" value="1"/>
</dbReference>
<proteinExistence type="inferred from homology"/>
<dbReference type="PANTHER" id="PTHR30329:SF21">
    <property type="entry name" value="LIPOPROTEIN YIAD-RELATED"/>
    <property type="match status" value="1"/>
</dbReference>
<keyword evidence="4" id="KW-0812">Transmembrane</keyword>
<feature type="domain" description="OmpA-like" evidence="9">
    <location>
        <begin position="127"/>
        <end position="247"/>
    </location>
</feature>
<comment type="subcellular location">
    <subcellularLocation>
        <location evidence="1">Cell membrane</location>
        <topology evidence="1">Single-pass membrane protein</topology>
    </subcellularLocation>
</comment>
<evidence type="ECO:0000256" key="3">
    <source>
        <dbReference type="ARBA" id="ARBA00022475"/>
    </source>
</evidence>
<dbReference type="InterPro" id="IPR050330">
    <property type="entry name" value="Bact_OuterMem_StrucFunc"/>
</dbReference>
<feature type="compositionally biased region" description="Polar residues" evidence="8">
    <location>
        <begin position="329"/>
        <end position="339"/>
    </location>
</feature>
<feature type="region of interest" description="Disordered" evidence="8">
    <location>
        <begin position="297"/>
        <end position="339"/>
    </location>
</feature>
<dbReference type="GO" id="GO:0005886">
    <property type="term" value="C:plasma membrane"/>
    <property type="evidence" value="ECO:0007669"/>
    <property type="project" value="UniProtKB-SubCell"/>
</dbReference>
<organism evidence="10 11">
    <name type="scientific">[Eubacterium] siraeum</name>
    <dbReference type="NCBI Taxonomy" id="39492"/>
    <lineage>
        <taxon>Bacteria</taxon>
        <taxon>Bacillati</taxon>
        <taxon>Bacillota</taxon>
        <taxon>Clostridia</taxon>
        <taxon>Eubacteriales</taxon>
        <taxon>Oscillospiraceae</taxon>
        <taxon>Oscillospiraceae incertae sedis</taxon>
    </lineage>
</organism>
<dbReference type="Gene3D" id="3.30.1330.60">
    <property type="entry name" value="OmpA-like domain"/>
    <property type="match status" value="1"/>
</dbReference>
<keyword evidence="5" id="KW-1133">Transmembrane helix</keyword>
<dbReference type="SUPFAM" id="SSF103088">
    <property type="entry name" value="OmpA-like"/>
    <property type="match status" value="1"/>
</dbReference>
<evidence type="ECO:0000256" key="1">
    <source>
        <dbReference type="ARBA" id="ARBA00004162"/>
    </source>
</evidence>
<evidence type="ECO:0000256" key="6">
    <source>
        <dbReference type="ARBA" id="ARBA00023136"/>
    </source>
</evidence>